<proteinExistence type="inferred from homology"/>
<gene>
    <name evidence="4" type="ORF">ACFO0S_09595</name>
</gene>
<evidence type="ECO:0000259" key="2">
    <source>
        <dbReference type="Pfam" id="PF26078"/>
    </source>
</evidence>
<evidence type="ECO:0000259" key="3">
    <source>
        <dbReference type="Pfam" id="PF26079"/>
    </source>
</evidence>
<evidence type="ECO:0000256" key="1">
    <source>
        <dbReference type="ARBA" id="ARBA00038087"/>
    </source>
</evidence>
<dbReference type="EMBL" id="JBHSEF010000023">
    <property type="protein sequence ID" value="MFC4355299.1"/>
    <property type="molecule type" value="Genomic_DNA"/>
</dbReference>
<keyword evidence="5" id="KW-1185">Reference proteome</keyword>
<sequence length="354" mass="39080">MYESMTYEIILERMLNRVPNQFDKREGSIIFDALAPAAVELQLMYIEFDVILQETFGDTASREFLIRRAKERGISPYEATYALLQGEFTPTNLDIPIGSRFSLNQLNYYVKGKISNGIYQLECETIGATGNQYFGELIPINYIEGLETAVLTQVLIPGEDEESTESLRTRYFSSFETKPYGGNKKDYIEKTNAIAGVGSTKVTPIWNGGGTVKLTILDSDFNKASSILVDNVQNEIDPSNDGKGLGIAPIGHVVTVDTTDEVVINVASTLTFDEGYSFVTLQSQIEDVISNYLLELRMEWANLTTVVVRVAQIETRILAIQGIVDIGNTRINGASANLTLSAYQIPIMGSVSNA</sequence>
<accession>A0ABV8UW77</accession>
<dbReference type="Pfam" id="PF26079">
    <property type="entry name" value="Baseplate_J_C"/>
    <property type="match status" value="1"/>
</dbReference>
<dbReference type="Pfam" id="PF26078">
    <property type="entry name" value="Baseplate_J_M"/>
    <property type="match status" value="1"/>
</dbReference>
<feature type="domain" description="Baseplate J-like C-terminal" evidence="3">
    <location>
        <begin position="264"/>
        <end position="352"/>
    </location>
</feature>
<comment type="caution">
    <text evidence="4">The sequence shown here is derived from an EMBL/GenBank/DDBJ whole genome shotgun (WGS) entry which is preliminary data.</text>
</comment>
<dbReference type="InterPro" id="IPR058530">
    <property type="entry name" value="Baseplate_J-like_C"/>
</dbReference>
<dbReference type="RefSeq" id="WP_378142211.1">
    <property type="nucleotide sequence ID" value="NZ_JBHSEF010000023.1"/>
</dbReference>
<dbReference type="InterPro" id="IPR052399">
    <property type="entry name" value="Phage_Baseplate_Assmbl_Protein"/>
</dbReference>
<reference evidence="5" key="1">
    <citation type="journal article" date="2019" name="Int. J. Syst. Evol. Microbiol.">
        <title>The Global Catalogue of Microorganisms (GCM) 10K type strain sequencing project: providing services to taxonomists for standard genome sequencing and annotation.</title>
        <authorList>
            <consortium name="The Broad Institute Genomics Platform"/>
            <consortium name="The Broad Institute Genome Sequencing Center for Infectious Disease"/>
            <person name="Wu L."/>
            <person name="Ma J."/>
        </authorList>
    </citation>
    <scope>NUCLEOTIDE SEQUENCE [LARGE SCALE GENOMIC DNA]</scope>
    <source>
        <strain evidence="5">CCUG 50353</strain>
    </source>
</reference>
<evidence type="ECO:0000313" key="4">
    <source>
        <dbReference type="EMBL" id="MFC4355299.1"/>
    </source>
</evidence>
<comment type="similarity">
    <text evidence="1">Belongs to the Mu gp47/PBSX XkdT family.</text>
</comment>
<organism evidence="4 5">
    <name type="scientific">Chryseomicrobium palamuruense</name>
    <dbReference type="NCBI Taxonomy" id="682973"/>
    <lineage>
        <taxon>Bacteria</taxon>
        <taxon>Bacillati</taxon>
        <taxon>Bacillota</taxon>
        <taxon>Bacilli</taxon>
        <taxon>Bacillales</taxon>
        <taxon>Caryophanaceae</taxon>
        <taxon>Chryseomicrobium</taxon>
    </lineage>
</organism>
<dbReference type="InterPro" id="IPR058531">
    <property type="entry name" value="Baseplate_J_M"/>
</dbReference>
<dbReference type="PANTHER" id="PTHR37829">
    <property type="entry name" value="PHAGE-LIKE ELEMENT PBSX PROTEIN XKDT"/>
    <property type="match status" value="1"/>
</dbReference>
<evidence type="ECO:0000313" key="5">
    <source>
        <dbReference type="Proteomes" id="UP001595733"/>
    </source>
</evidence>
<protein>
    <submittedName>
        <fullName evidence="4">Baseplate J/gp47 family protein</fullName>
    </submittedName>
</protein>
<dbReference type="Proteomes" id="UP001595733">
    <property type="component" value="Unassembled WGS sequence"/>
</dbReference>
<feature type="domain" description="Baseplate J-like central" evidence="2">
    <location>
        <begin position="179"/>
        <end position="257"/>
    </location>
</feature>
<name>A0ABV8UW77_9BACL</name>
<dbReference type="PANTHER" id="PTHR37829:SF3">
    <property type="entry name" value="PROTEIN JAYE-RELATED"/>
    <property type="match status" value="1"/>
</dbReference>